<accession>A0ABV7B267</accession>
<keyword evidence="4" id="KW-1185">Reference proteome</keyword>
<evidence type="ECO:0008006" key="5">
    <source>
        <dbReference type="Google" id="ProtNLM"/>
    </source>
</evidence>
<feature type="compositionally biased region" description="Acidic residues" evidence="1">
    <location>
        <begin position="108"/>
        <end position="117"/>
    </location>
</feature>
<comment type="caution">
    <text evidence="3">The sequence shown here is derived from an EMBL/GenBank/DDBJ whole genome shotgun (WGS) entry which is preliminary data.</text>
</comment>
<keyword evidence="2" id="KW-0812">Transmembrane</keyword>
<feature type="transmembrane region" description="Helical" evidence="2">
    <location>
        <begin position="61"/>
        <end position="84"/>
    </location>
</feature>
<proteinExistence type="predicted"/>
<evidence type="ECO:0000256" key="2">
    <source>
        <dbReference type="SAM" id="Phobius"/>
    </source>
</evidence>
<evidence type="ECO:0000313" key="3">
    <source>
        <dbReference type="EMBL" id="MFC2991507.1"/>
    </source>
</evidence>
<dbReference type="RefSeq" id="WP_379755940.1">
    <property type="nucleotide sequence ID" value="NZ_JBHRSQ010000008.1"/>
</dbReference>
<protein>
    <recommendedName>
        <fullName evidence="5">DUF4190 domain-containing protein</fullName>
    </recommendedName>
</protein>
<dbReference type="Proteomes" id="UP001595386">
    <property type="component" value="Unassembled WGS sequence"/>
</dbReference>
<organism evidence="3 4">
    <name type="scientific">Halomonas tibetensis</name>
    <dbReference type="NCBI Taxonomy" id="2259590"/>
    <lineage>
        <taxon>Bacteria</taxon>
        <taxon>Pseudomonadati</taxon>
        <taxon>Pseudomonadota</taxon>
        <taxon>Gammaproteobacteria</taxon>
        <taxon>Oceanospirillales</taxon>
        <taxon>Halomonadaceae</taxon>
        <taxon>Halomonas</taxon>
    </lineage>
</organism>
<evidence type="ECO:0000256" key="1">
    <source>
        <dbReference type="SAM" id="MobiDB-lite"/>
    </source>
</evidence>
<sequence>MNVDNQTPTPARRRYSPWAMGAMVGALFALLFQGALVPLNMAVAVMALIGLRQIRRDPSRYIGRAFCWLAIALVLILALMTAMLEPPAQFTTSDEEQRMSNEAPMVPAEDENAIDEL</sequence>
<feature type="transmembrane region" description="Helical" evidence="2">
    <location>
        <begin position="20"/>
        <end position="49"/>
    </location>
</feature>
<feature type="region of interest" description="Disordered" evidence="1">
    <location>
        <begin position="90"/>
        <end position="117"/>
    </location>
</feature>
<reference evidence="4" key="1">
    <citation type="journal article" date="2019" name="Int. J. Syst. Evol. Microbiol.">
        <title>The Global Catalogue of Microorganisms (GCM) 10K type strain sequencing project: providing services to taxonomists for standard genome sequencing and annotation.</title>
        <authorList>
            <consortium name="The Broad Institute Genomics Platform"/>
            <consortium name="The Broad Institute Genome Sequencing Center for Infectious Disease"/>
            <person name="Wu L."/>
            <person name="Ma J."/>
        </authorList>
    </citation>
    <scope>NUCLEOTIDE SEQUENCE [LARGE SCALE GENOMIC DNA]</scope>
    <source>
        <strain evidence="4">KCTC 52660</strain>
    </source>
</reference>
<dbReference type="EMBL" id="JBHRSQ010000008">
    <property type="protein sequence ID" value="MFC2991507.1"/>
    <property type="molecule type" value="Genomic_DNA"/>
</dbReference>
<evidence type="ECO:0000313" key="4">
    <source>
        <dbReference type="Proteomes" id="UP001595386"/>
    </source>
</evidence>
<keyword evidence="2" id="KW-1133">Transmembrane helix</keyword>
<gene>
    <name evidence="3" type="ORF">ACFODV_05640</name>
</gene>
<keyword evidence="2" id="KW-0472">Membrane</keyword>
<name>A0ABV7B267_9GAMM</name>